<name>A0ABV7DT53_9RHOB</name>
<dbReference type="Pfam" id="PF03724">
    <property type="entry name" value="META"/>
    <property type="match status" value="1"/>
</dbReference>
<evidence type="ECO:0000256" key="1">
    <source>
        <dbReference type="SAM" id="SignalP"/>
    </source>
</evidence>
<keyword evidence="4" id="KW-1185">Reference proteome</keyword>
<feature type="domain" description="DUF306" evidence="2">
    <location>
        <begin position="24"/>
        <end position="119"/>
    </location>
</feature>
<evidence type="ECO:0000313" key="4">
    <source>
        <dbReference type="Proteomes" id="UP001595445"/>
    </source>
</evidence>
<gene>
    <name evidence="3" type="ORF">ACFOD6_06405</name>
</gene>
<evidence type="ECO:0000259" key="2">
    <source>
        <dbReference type="Pfam" id="PF03724"/>
    </source>
</evidence>
<dbReference type="PROSITE" id="PS51257">
    <property type="entry name" value="PROKAR_LIPOPROTEIN"/>
    <property type="match status" value="1"/>
</dbReference>
<protein>
    <submittedName>
        <fullName evidence="3">META domain-containing protein</fullName>
    </submittedName>
</protein>
<dbReference type="EMBL" id="JBHRSM010000011">
    <property type="protein sequence ID" value="MFC3085677.1"/>
    <property type="molecule type" value="Genomic_DNA"/>
</dbReference>
<dbReference type="Gene3D" id="2.40.128.270">
    <property type="match status" value="1"/>
</dbReference>
<reference evidence="4" key="1">
    <citation type="journal article" date="2019" name="Int. J. Syst. Evol. Microbiol.">
        <title>The Global Catalogue of Microorganisms (GCM) 10K type strain sequencing project: providing services to taxonomists for standard genome sequencing and annotation.</title>
        <authorList>
            <consortium name="The Broad Institute Genomics Platform"/>
            <consortium name="The Broad Institute Genome Sequencing Center for Infectious Disease"/>
            <person name="Wu L."/>
            <person name="Ma J."/>
        </authorList>
    </citation>
    <scope>NUCLEOTIDE SEQUENCE [LARGE SCALE GENOMIC DNA]</scope>
    <source>
        <strain evidence="4">KCTC 62102</strain>
    </source>
</reference>
<proteinExistence type="predicted"/>
<organism evidence="3 4">
    <name type="scientific">Tabrizicola soli</name>
    <dbReference type="NCBI Taxonomy" id="2185115"/>
    <lineage>
        <taxon>Bacteria</taxon>
        <taxon>Pseudomonadati</taxon>
        <taxon>Pseudomonadota</taxon>
        <taxon>Alphaproteobacteria</taxon>
        <taxon>Rhodobacterales</taxon>
        <taxon>Paracoccaceae</taxon>
        <taxon>Tabrizicola</taxon>
    </lineage>
</organism>
<dbReference type="RefSeq" id="WP_197641941.1">
    <property type="nucleotide sequence ID" value="NZ_JAEACP010000002.1"/>
</dbReference>
<dbReference type="Proteomes" id="UP001595445">
    <property type="component" value="Unassembled WGS sequence"/>
</dbReference>
<sequence>MRLLSLAALLAVTTTAACAQDPVGVDWRLVSVDGVAVDYPATLRIAADGGLSGQAPCNSWSSLNGAALPELDVQGIRATRMACDRLGEEAAFFAALEAMTRAEVSEDGRLVLTGPEGRSLEFGSVGAE</sequence>
<feature type="chain" id="PRO_5045691137" evidence="1">
    <location>
        <begin position="20"/>
        <end position="128"/>
    </location>
</feature>
<evidence type="ECO:0000313" key="3">
    <source>
        <dbReference type="EMBL" id="MFC3085677.1"/>
    </source>
</evidence>
<keyword evidence="1" id="KW-0732">Signal</keyword>
<dbReference type="InterPro" id="IPR005184">
    <property type="entry name" value="DUF306_Meta_HslJ"/>
</dbReference>
<feature type="signal peptide" evidence="1">
    <location>
        <begin position="1"/>
        <end position="19"/>
    </location>
</feature>
<dbReference type="InterPro" id="IPR038670">
    <property type="entry name" value="HslJ-like_sf"/>
</dbReference>
<accession>A0ABV7DT53</accession>
<comment type="caution">
    <text evidence="3">The sequence shown here is derived from an EMBL/GenBank/DDBJ whole genome shotgun (WGS) entry which is preliminary data.</text>
</comment>